<keyword evidence="14" id="KW-0175">Coiled coil</keyword>
<dbReference type="Pfam" id="PF02823">
    <property type="entry name" value="ATP-synt_DE_N"/>
    <property type="match status" value="1"/>
</dbReference>
<dbReference type="InterPro" id="IPR020546">
    <property type="entry name" value="ATP_synth_F1_dsu/esu_N"/>
</dbReference>
<dbReference type="NCBIfam" id="NF001847">
    <property type="entry name" value="PRK00571.1-4"/>
    <property type="match status" value="1"/>
</dbReference>
<dbReference type="SUPFAM" id="SSF51344">
    <property type="entry name" value="Epsilon subunit of F1F0-ATP synthase N-terminal domain"/>
    <property type="match status" value="1"/>
</dbReference>
<evidence type="ECO:0000256" key="7">
    <source>
        <dbReference type="ARBA" id="ARBA00022781"/>
    </source>
</evidence>
<organism evidence="17 18">
    <name type="scientific">Roseateles depolymerans</name>
    <dbReference type="NCBI Taxonomy" id="76731"/>
    <lineage>
        <taxon>Bacteria</taxon>
        <taxon>Pseudomonadati</taxon>
        <taxon>Pseudomonadota</taxon>
        <taxon>Betaproteobacteria</taxon>
        <taxon>Burkholderiales</taxon>
        <taxon>Sphaerotilaceae</taxon>
        <taxon>Roseateles</taxon>
    </lineage>
</organism>
<comment type="caution">
    <text evidence="17">The sequence shown here is derived from an EMBL/GenBank/DDBJ whole genome shotgun (WGS) entry which is preliminary data.</text>
</comment>
<evidence type="ECO:0000259" key="16">
    <source>
        <dbReference type="Pfam" id="PF02823"/>
    </source>
</evidence>
<evidence type="ECO:0000256" key="1">
    <source>
        <dbReference type="ARBA" id="ARBA00003543"/>
    </source>
</evidence>
<dbReference type="Gene3D" id="2.60.15.10">
    <property type="entry name" value="F0F1 ATP synthase delta/epsilon subunit, N-terminal"/>
    <property type="match status" value="1"/>
</dbReference>
<evidence type="ECO:0000256" key="10">
    <source>
        <dbReference type="ARBA" id="ARBA00023196"/>
    </source>
</evidence>
<sequence>MATLHVDVVSAEEQIFSGEAKFVALPGESGELGILPKHTPLITRIKPGAVRVELADGSEEFVFVAGGILEVQPHRVTVLADTAIRGKDLDEAKAAEAKKLAEEAMKNAKSDIDFAKAQSEFAAMAAQIAAIAKFRKK</sequence>
<accession>A0A2W5DT03</accession>
<dbReference type="NCBIfam" id="TIGR01216">
    <property type="entry name" value="ATP_synt_epsi"/>
    <property type="match status" value="1"/>
</dbReference>
<proteinExistence type="inferred from homology"/>
<dbReference type="HAMAP" id="MF_00530">
    <property type="entry name" value="ATP_synth_epsil_bac"/>
    <property type="match status" value="1"/>
</dbReference>
<name>A0A2W5DT03_9BURK</name>
<keyword evidence="6 12" id="KW-1003">Cell membrane</keyword>
<evidence type="ECO:0000256" key="2">
    <source>
        <dbReference type="ARBA" id="ARBA00004202"/>
    </source>
</evidence>
<dbReference type="GO" id="GO:0046933">
    <property type="term" value="F:proton-transporting ATP synthase activity, rotational mechanism"/>
    <property type="evidence" value="ECO:0007669"/>
    <property type="project" value="UniProtKB-UniRule"/>
</dbReference>
<evidence type="ECO:0000256" key="12">
    <source>
        <dbReference type="HAMAP-Rule" id="MF_00530"/>
    </source>
</evidence>
<dbReference type="InterPro" id="IPR020547">
    <property type="entry name" value="ATP_synth_F1_esu_C"/>
</dbReference>
<evidence type="ECO:0000313" key="17">
    <source>
        <dbReference type="EMBL" id="PZP33863.1"/>
    </source>
</evidence>
<comment type="similarity">
    <text evidence="3 12 13">Belongs to the ATPase epsilon chain family.</text>
</comment>
<feature type="domain" description="ATP synthase epsilon subunit C-terminal" evidence="15">
    <location>
        <begin position="87"/>
        <end position="131"/>
    </location>
</feature>
<keyword evidence="10 12" id="KW-0139">CF(1)</keyword>
<dbReference type="PANTHER" id="PTHR13822">
    <property type="entry name" value="ATP SYNTHASE DELTA/EPSILON CHAIN"/>
    <property type="match status" value="1"/>
</dbReference>
<dbReference type="GO" id="GO:0005524">
    <property type="term" value="F:ATP binding"/>
    <property type="evidence" value="ECO:0007669"/>
    <property type="project" value="UniProtKB-UniRule"/>
</dbReference>
<dbReference type="AlphaFoldDB" id="A0A2W5DT03"/>
<dbReference type="InterPro" id="IPR036771">
    <property type="entry name" value="ATPsynth_dsu/esu_N"/>
</dbReference>
<feature type="domain" description="ATP synthase F1 complex delta/epsilon subunit N-terminal" evidence="16">
    <location>
        <begin position="4"/>
        <end position="83"/>
    </location>
</feature>
<evidence type="ECO:0000256" key="14">
    <source>
        <dbReference type="SAM" id="Coils"/>
    </source>
</evidence>
<comment type="function">
    <text evidence="1 12">Produces ATP from ADP in the presence of a proton gradient across the membrane.</text>
</comment>
<reference evidence="17 18" key="1">
    <citation type="submission" date="2017-08" db="EMBL/GenBank/DDBJ databases">
        <title>Infants hospitalized years apart are colonized by the same room-sourced microbial strains.</title>
        <authorList>
            <person name="Brooks B."/>
            <person name="Olm M.R."/>
            <person name="Firek B.A."/>
            <person name="Baker R."/>
            <person name="Thomas B.C."/>
            <person name="Morowitz M.J."/>
            <person name="Banfield J.F."/>
        </authorList>
    </citation>
    <scope>NUCLEOTIDE SEQUENCE [LARGE SCALE GENOMIC DNA]</scope>
    <source>
        <strain evidence="17">S2_012_000_R2_81</strain>
    </source>
</reference>
<evidence type="ECO:0000256" key="11">
    <source>
        <dbReference type="ARBA" id="ARBA00023310"/>
    </source>
</evidence>
<keyword evidence="7 12" id="KW-0375">Hydrogen ion transport</keyword>
<evidence type="ECO:0000256" key="4">
    <source>
        <dbReference type="ARBA" id="ARBA00011648"/>
    </source>
</evidence>
<dbReference type="Proteomes" id="UP000249633">
    <property type="component" value="Unassembled WGS sequence"/>
</dbReference>
<evidence type="ECO:0000256" key="8">
    <source>
        <dbReference type="ARBA" id="ARBA00023065"/>
    </source>
</evidence>
<keyword evidence="11 12" id="KW-0066">ATP synthesis</keyword>
<dbReference type="SUPFAM" id="SSF46604">
    <property type="entry name" value="Epsilon subunit of F1F0-ATP synthase C-terminal domain"/>
    <property type="match status" value="1"/>
</dbReference>
<dbReference type="PANTHER" id="PTHR13822:SF10">
    <property type="entry name" value="ATP SYNTHASE EPSILON CHAIN, CHLOROPLASTIC"/>
    <property type="match status" value="1"/>
</dbReference>
<dbReference type="GO" id="GO:0005886">
    <property type="term" value="C:plasma membrane"/>
    <property type="evidence" value="ECO:0007669"/>
    <property type="project" value="UniProtKB-SubCell"/>
</dbReference>
<dbReference type="CDD" id="cd12152">
    <property type="entry name" value="F1-ATPase_delta"/>
    <property type="match status" value="1"/>
</dbReference>
<comment type="subunit">
    <text evidence="4 12 13">F-type ATPases have 2 components, CF(1) - the catalytic core - and CF(0) - the membrane proton channel. CF(1) has five subunits: alpha(3), beta(3), gamma(1), delta(1), epsilon(1). CF(0) has three main subunits: a, b and c.</text>
</comment>
<dbReference type="InterPro" id="IPR001469">
    <property type="entry name" value="ATP_synth_F1_dsu/esu"/>
</dbReference>
<dbReference type="GO" id="GO:0045259">
    <property type="term" value="C:proton-transporting ATP synthase complex"/>
    <property type="evidence" value="ECO:0007669"/>
    <property type="project" value="UniProtKB-KW"/>
</dbReference>
<evidence type="ECO:0000256" key="6">
    <source>
        <dbReference type="ARBA" id="ARBA00022475"/>
    </source>
</evidence>
<protein>
    <recommendedName>
        <fullName evidence="12">ATP synthase epsilon chain</fullName>
    </recommendedName>
    <alternativeName>
        <fullName evidence="12">ATP synthase F1 sector epsilon subunit</fullName>
    </alternativeName>
    <alternativeName>
        <fullName evidence="12">F-ATPase epsilon subunit</fullName>
    </alternativeName>
</protein>
<dbReference type="FunFam" id="2.60.15.10:FF:000001">
    <property type="entry name" value="ATP synthase epsilon chain"/>
    <property type="match status" value="1"/>
</dbReference>
<dbReference type="EMBL" id="QFOD01000005">
    <property type="protein sequence ID" value="PZP33863.1"/>
    <property type="molecule type" value="Genomic_DNA"/>
</dbReference>
<keyword evidence="9 12" id="KW-0472">Membrane</keyword>
<comment type="subcellular location">
    <subcellularLocation>
        <location evidence="2 12">Cell membrane</location>
        <topology evidence="2 12">Peripheral membrane protein</topology>
    </subcellularLocation>
</comment>
<evidence type="ECO:0000256" key="9">
    <source>
        <dbReference type="ARBA" id="ARBA00023136"/>
    </source>
</evidence>
<gene>
    <name evidence="12" type="primary">atpC</name>
    <name evidence="17" type="ORF">DI603_07185</name>
</gene>
<evidence type="ECO:0000256" key="3">
    <source>
        <dbReference type="ARBA" id="ARBA00005712"/>
    </source>
</evidence>
<dbReference type="Pfam" id="PF00401">
    <property type="entry name" value="ATP-synt_DE"/>
    <property type="match status" value="1"/>
</dbReference>
<evidence type="ECO:0000313" key="18">
    <source>
        <dbReference type="Proteomes" id="UP000249633"/>
    </source>
</evidence>
<keyword evidence="5 12" id="KW-0813">Transport</keyword>
<keyword evidence="8 12" id="KW-0406">Ion transport</keyword>
<evidence type="ECO:0000259" key="15">
    <source>
        <dbReference type="Pfam" id="PF00401"/>
    </source>
</evidence>
<feature type="coiled-coil region" evidence="14">
    <location>
        <begin position="87"/>
        <end position="118"/>
    </location>
</feature>
<evidence type="ECO:0000256" key="5">
    <source>
        <dbReference type="ARBA" id="ARBA00022448"/>
    </source>
</evidence>
<evidence type="ECO:0000256" key="13">
    <source>
        <dbReference type="RuleBase" id="RU003656"/>
    </source>
</evidence>
<dbReference type="Gene3D" id="1.20.5.440">
    <property type="entry name" value="ATP synthase delta/epsilon subunit, C-terminal domain"/>
    <property type="match status" value="1"/>
</dbReference>
<dbReference type="InterPro" id="IPR036794">
    <property type="entry name" value="ATP_F1_dsu/esu_C_sf"/>
</dbReference>